<dbReference type="Proteomes" id="UP000646523">
    <property type="component" value="Unassembled WGS sequence"/>
</dbReference>
<gene>
    <name evidence="2" type="ORF">GCM10012289_56730</name>
</gene>
<dbReference type="EMBL" id="BMNH01000022">
    <property type="protein sequence ID" value="GGO77321.1"/>
    <property type="molecule type" value="Genomic_DNA"/>
</dbReference>
<accession>A0A917Z7L8</accession>
<sequence length="107" mass="11610">MSRSVSTERPVRESLPETARQAARTVGSGSEESRGADVHPARESVDVDPARERRRLARPTLAGDPRRKGRGAASVERSRRRASGVKANRGAWLAPFGETGRVGRPQP</sequence>
<evidence type="ECO:0000313" key="2">
    <source>
        <dbReference type="EMBL" id="GGO77321.1"/>
    </source>
</evidence>
<protein>
    <submittedName>
        <fullName evidence="2">Uncharacterized protein</fullName>
    </submittedName>
</protein>
<comment type="caution">
    <text evidence="2">The sequence shown here is derived from an EMBL/GenBank/DDBJ whole genome shotgun (WGS) entry which is preliminary data.</text>
</comment>
<proteinExistence type="predicted"/>
<organism evidence="2 3">
    <name type="scientific">Nonomuraea cavernae</name>
    <dbReference type="NCBI Taxonomy" id="2045107"/>
    <lineage>
        <taxon>Bacteria</taxon>
        <taxon>Bacillati</taxon>
        <taxon>Actinomycetota</taxon>
        <taxon>Actinomycetes</taxon>
        <taxon>Streptosporangiales</taxon>
        <taxon>Streptosporangiaceae</taxon>
        <taxon>Nonomuraea</taxon>
    </lineage>
</organism>
<reference evidence="2" key="2">
    <citation type="submission" date="2020-09" db="EMBL/GenBank/DDBJ databases">
        <authorList>
            <person name="Sun Q."/>
            <person name="Zhou Y."/>
        </authorList>
    </citation>
    <scope>NUCLEOTIDE SEQUENCE</scope>
    <source>
        <strain evidence="2">CGMCC 4.7368</strain>
    </source>
</reference>
<feature type="region of interest" description="Disordered" evidence="1">
    <location>
        <begin position="1"/>
        <end position="107"/>
    </location>
</feature>
<evidence type="ECO:0000256" key="1">
    <source>
        <dbReference type="SAM" id="MobiDB-lite"/>
    </source>
</evidence>
<reference evidence="2" key="1">
    <citation type="journal article" date="2014" name="Int. J. Syst. Evol. Microbiol.">
        <title>Complete genome sequence of Corynebacterium casei LMG S-19264T (=DSM 44701T), isolated from a smear-ripened cheese.</title>
        <authorList>
            <consortium name="US DOE Joint Genome Institute (JGI-PGF)"/>
            <person name="Walter F."/>
            <person name="Albersmeier A."/>
            <person name="Kalinowski J."/>
            <person name="Ruckert C."/>
        </authorList>
    </citation>
    <scope>NUCLEOTIDE SEQUENCE</scope>
    <source>
        <strain evidence="2">CGMCC 4.7368</strain>
    </source>
</reference>
<dbReference type="AlphaFoldDB" id="A0A917Z7L8"/>
<feature type="compositionally biased region" description="Basic and acidic residues" evidence="1">
    <location>
        <begin position="31"/>
        <end position="51"/>
    </location>
</feature>
<name>A0A917Z7L8_9ACTN</name>
<evidence type="ECO:0000313" key="3">
    <source>
        <dbReference type="Proteomes" id="UP000646523"/>
    </source>
</evidence>
<keyword evidence="3" id="KW-1185">Reference proteome</keyword>